<dbReference type="KEGG" id="rec:RHECIAT_CH0003307"/>
<gene>
    <name evidence="1" type="ordered locus">RHECIAT_CH0003307</name>
</gene>
<dbReference type="AlphaFoldDB" id="B3PVN5"/>
<name>B3PVN5_RHIE6</name>
<dbReference type="EMBL" id="CP001074">
    <property type="protein sequence ID" value="ACE92255.1"/>
    <property type="molecule type" value="Genomic_DNA"/>
</dbReference>
<proteinExistence type="predicted"/>
<reference evidence="1 2" key="1">
    <citation type="submission" date="2008-04" db="EMBL/GenBank/DDBJ databases">
        <title>Genome diversity and DNA divergence of Rhizobium etli.</title>
        <authorList>
            <person name="Gonzalez V."/>
            <person name="Acosta J.L."/>
            <person name="Santamaria R.I."/>
            <person name="Bustos P."/>
            <person name="Hernandez-Gonzalez I.L."/>
            <person name="Fernandez J.L."/>
            <person name="Diaz R."/>
            <person name="Flores M."/>
            <person name="Mora J."/>
            <person name="Palacios R."/>
            <person name="Davila G."/>
        </authorList>
    </citation>
    <scope>NUCLEOTIDE SEQUENCE [LARGE SCALE GENOMIC DNA]</scope>
    <source>
        <strain evidence="1 2">CIAT 652</strain>
    </source>
</reference>
<accession>B3PVN5</accession>
<organism evidence="1 2">
    <name type="scientific">Rhizobium etli (strain CIAT 652)</name>
    <dbReference type="NCBI Taxonomy" id="491916"/>
    <lineage>
        <taxon>Bacteria</taxon>
        <taxon>Pseudomonadati</taxon>
        <taxon>Pseudomonadota</taxon>
        <taxon>Alphaproteobacteria</taxon>
        <taxon>Hyphomicrobiales</taxon>
        <taxon>Rhizobiaceae</taxon>
        <taxon>Rhizobium/Agrobacterium group</taxon>
        <taxon>Rhizobium</taxon>
    </lineage>
</organism>
<protein>
    <submittedName>
        <fullName evidence="1">Uncharacterized protein</fullName>
    </submittedName>
</protein>
<dbReference type="HOGENOM" id="CLU_2047797_0_0_5"/>
<sequence length="120" mass="13791">MPAVNRNETGWQRSTLIETLVAERRCQFYRDDLPGLAPETKGNSKRSRQRIKQMLAPLRGARKPGLHLVFRLRRHNNKRPRNLLINDLYLISTDGLDCFEQTAEFSDQSASTVIKLATDP</sequence>
<evidence type="ECO:0000313" key="1">
    <source>
        <dbReference type="EMBL" id="ACE92255.1"/>
    </source>
</evidence>
<dbReference type="Proteomes" id="UP000008817">
    <property type="component" value="Chromosome"/>
</dbReference>
<evidence type="ECO:0000313" key="2">
    <source>
        <dbReference type="Proteomes" id="UP000008817"/>
    </source>
</evidence>